<name>A0A151ZBI4_TIELA</name>
<accession>A0A151ZBI4</accession>
<dbReference type="OMA" id="CKHNGVI"/>
<dbReference type="PIRSF" id="PIRSF016281">
    <property type="entry name" value="EIF-3_zeta"/>
    <property type="match status" value="1"/>
</dbReference>
<dbReference type="HAMAP" id="MF_03003">
    <property type="entry name" value="eIF3d"/>
    <property type="match status" value="1"/>
</dbReference>
<dbReference type="PANTHER" id="PTHR12399:SF0">
    <property type="entry name" value="EUKARYOTIC TRANSLATION INITIATION FACTOR 3 SUBUNIT D"/>
    <property type="match status" value="1"/>
</dbReference>
<dbReference type="PANTHER" id="PTHR12399">
    <property type="entry name" value="EUKARYOTIC TRANSLATION INITIATION FACTOR 3 SUBUNIT 7"/>
    <property type="match status" value="1"/>
</dbReference>
<evidence type="ECO:0000313" key="8">
    <source>
        <dbReference type="Proteomes" id="UP000076078"/>
    </source>
</evidence>
<dbReference type="AlphaFoldDB" id="A0A151ZBI4"/>
<evidence type="ECO:0000256" key="4">
    <source>
        <dbReference type="ARBA" id="ARBA00022917"/>
    </source>
</evidence>
<dbReference type="GO" id="GO:0033290">
    <property type="term" value="C:eukaryotic 48S preinitiation complex"/>
    <property type="evidence" value="ECO:0007669"/>
    <property type="project" value="UniProtKB-UniRule"/>
</dbReference>
<sequence>MSFSLELPSVKSNQDGWGPIGKLEKFNDIPYAPFSKGDKIGKCSDWNSSARSYATKNYGANAFNPFTFKLEEGEDNFQMVDYVRFSAKIKNKNRNYQRQYFQQNKRNYSNQQGGQGQGSGRGGRGGRGGQRGYNAGYRNWNDRRQRNRESSIEVDSNWELKGEFDLGTFKQIQVDDLPDQETIGTFGQVRYYNRQYDKIISKDEKKLVKSDKIFPSIPTTDDKVIRKEYTHGNVYATDNILATLMTAHRSIYSWDIVVQKVGGKLFFELRPGVTEYLTVNEHLNVHQDDKDPINSIPALSLEATTINQNYWQQVVQSDQEAYQLENPMPEYEDYDNTVTMGYKYKKWDLGDDIVVLSRSELDAVVEDKNKEIKFVSVKAVNEHESYRYGIDFRKKIDSQRAAILATEMKNNSTKFAKWGIQATLAGCDLINLGFVCRDSIRDNVNHIVLATEFYPVSDIMKQNAIDMRNAWGVLKTIIQHCMKLSNGKYLLHRDPNRNVVNLYSVPENAFDQEDEEIQEEEDDNQDKGWVDESRE</sequence>
<evidence type="ECO:0000256" key="3">
    <source>
        <dbReference type="ARBA" id="ARBA00022884"/>
    </source>
</evidence>
<dbReference type="Pfam" id="PF05091">
    <property type="entry name" value="eIF-3_zeta"/>
    <property type="match status" value="1"/>
</dbReference>
<evidence type="ECO:0000256" key="2">
    <source>
        <dbReference type="ARBA" id="ARBA00022540"/>
    </source>
</evidence>
<keyword evidence="8" id="KW-1185">Reference proteome</keyword>
<gene>
    <name evidence="7" type="ORF">DLAC_08239</name>
</gene>
<dbReference type="GO" id="GO:0001732">
    <property type="term" value="P:formation of cytoplasmic translation initiation complex"/>
    <property type="evidence" value="ECO:0007669"/>
    <property type="project" value="UniProtKB-UniRule"/>
</dbReference>
<proteinExistence type="inferred from homology"/>
<evidence type="ECO:0000256" key="5">
    <source>
        <dbReference type="HAMAP-Rule" id="MF_03003"/>
    </source>
</evidence>
<evidence type="ECO:0000256" key="6">
    <source>
        <dbReference type="SAM" id="MobiDB-lite"/>
    </source>
</evidence>
<reference evidence="7 8" key="1">
    <citation type="submission" date="2015-12" db="EMBL/GenBank/DDBJ databases">
        <title>Dictyostelia acquired genes for synthesis and detection of signals that induce cell-type specialization by lateral gene transfer from prokaryotes.</title>
        <authorList>
            <person name="Gloeckner G."/>
            <person name="Schaap P."/>
        </authorList>
    </citation>
    <scope>NUCLEOTIDE SEQUENCE [LARGE SCALE GENOMIC DNA]</scope>
    <source>
        <strain evidence="7 8">TK</strain>
    </source>
</reference>
<dbReference type="Proteomes" id="UP000076078">
    <property type="component" value="Unassembled WGS sequence"/>
</dbReference>
<dbReference type="OrthoDB" id="16538at2759"/>
<feature type="compositionally biased region" description="Gly residues" evidence="6">
    <location>
        <begin position="113"/>
        <end position="131"/>
    </location>
</feature>
<feature type="compositionally biased region" description="Basic and acidic residues" evidence="6">
    <location>
        <begin position="140"/>
        <end position="151"/>
    </location>
</feature>
<keyword evidence="1 5" id="KW-0963">Cytoplasm</keyword>
<feature type="region of interest" description="Disordered" evidence="6">
    <location>
        <begin position="106"/>
        <end position="151"/>
    </location>
</feature>
<keyword evidence="3" id="KW-0694">RNA-binding</keyword>
<organism evidence="7 8">
    <name type="scientific">Tieghemostelium lacteum</name>
    <name type="common">Slime mold</name>
    <name type="synonym">Dictyostelium lacteum</name>
    <dbReference type="NCBI Taxonomy" id="361077"/>
    <lineage>
        <taxon>Eukaryota</taxon>
        <taxon>Amoebozoa</taxon>
        <taxon>Evosea</taxon>
        <taxon>Eumycetozoa</taxon>
        <taxon>Dictyostelia</taxon>
        <taxon>Dictyosteliales</taxon>
        <taxon>Raperosteliaceae</taxon>
        <taxon>Tieghemostelium</taxon>
    </lineage>
</organism>
<comment type="subcellular location">
    <subcellularLocation>
        <location evidence="5">Cytoplasm</location>
    </subcellularLocation>
</comment>
<feature type="region of interest" description="Disordered" evidence="6">
    <location>
        <begin position="509"/>
        <end position="535"/>
    </location>
</feature>
<dbReference type="GO" id="GO:0016282">
    <property type="term" value="C:eukaryotic 43S preinitiation complex"/>
    <property type="evidence" value="ECO:0007669"/>
    <property type="project" value="UniProtKB-UniRule"/>
</dbReference>
<keyword evidence="2 5" id="KW-0396">Initiation factor</keyword>
<comment type="caution">
    <text evidence="7">The sequence shown here is derived from an EMBL/GenBank/DDBJ whole genome shotgun (WGS) entry which is preliminary data.</text>
</comment>
<protein>
    <recommendedName>
        <fullName evidence="5">Eukaryotic translation initiation factor 3 subunit D</fullName>
        <shortName evidence="5">eIF3d</shortName>
    </recommendedName>
    <alternativeName>
        <fullName evidence="5">Eukaryotic translation initiation factor 3 subunit 7</fullName>
    </alternativeName>
</protein>
<feature type="compositionally biased region" description="Acidic residues" evidence="6">
    <location>
        <begin position="510"/>
        <end position="524"/>
    </location>
</feature>
<dbReference type="InterPro" id="IPR007783">
    <property type="entry name" value="eIF3d"/>
</dbReference>
<comment type="similarity">
    <text evidence="5">Belongs to the eIF-3 subunit D family.</text>
</comment>
<dbReference type="InParanoid" id="A0A151ZBI4"/>
<dbReference type="FunCoup" id="A0A151ZBI4">
    <property type="interactions" value="1200"/>
</dbReference>
<dbReference type="EMBL" id="LODT01000035">
    <property type="protein sequence ID" value="KYQ91298.1"/>
    <property type="molecule type" value="Genomic_DNA"/>
</dbReference>
<dbReference type="GO" id="GO:0098808">
    <property type="term" value="F:mRNA cap binding"/>
    <property type="evidence" value="ECO:0007669"/>
    <property type="project" value="UniProtKB-UniRule"/>
</dbReference>
<dbReference type="GO" id="GO:0003743">
    <property type="term" value="F:translation initiation factor activity"/>
    <property type="evidence" value="ECO:0007669"/>
    <property type="project" value="UniProtKB-UniRule"/>
</dbReference>
<comment type="caution">
    <text evidence="5">Lacks conserved residue(s) required for the propagation of feature annotation.</text>
</comment>
<dbReference type="STRING" id="361077.A0A151ZBI4"/>
<evidence type="ECO:0000256" key="1">
    <source>
        <dbReference type="ARBA" id="ARBA00022490"/>
    </source>
</evidence>
<feature type="compositionally biased region" description="Basic and acidic residues" evidence="6">
    <location>
        <begin position="525"/>
        <end position="535"/>
    </location>
</feature>
<keyword evidence="4 5" id="KW-0648">Protein biosynthesis</keyword>
<evidence type="ECO:0000313" key="7">
    <source>
        <dbReference type="EMBL" id="KYQ91298.1"/>
    </source>
</evidence>
<comment type="function">
    <text evidence="5">mRNA cap-binding component of the eukaryotic translation initiation factor 3 (eIF-3) complex, which is involved in protein synthesis of a specialized repertoire of mRNAs and, together with other initiation factors, stimulates binding of mRNA and methionyl-tRNAi to the 40S ribosome. The eIF-3 complex specifically targets and initiates translation of a subset of mRNAs involved in cell proliferation. In the eIF-3 complex, eif3d specifically recognizes and binds the 7-methylguanosine cap of a subset of mRNAs.</text>
</comment>
<comment type="subunit">
    <text evidence="5">Component of the eukaryotic translation initiation factor 3 (eIF-3) complex.</text>
</comment>
<comment type="domain">
    <text evidence="5">The RNA gate region regulates mRNA cap recognition to prevent promiscuous mRNA-binding before assembly of eif3d into the full eukaryotic translation initiation factor 3 (eIF-3) complex.</text>
</comment>
<dbReference type="GO" id="GO:0002191">
    <property type="term" value="P:cap-dependent translational initiation"/>
    <property type="evidence" value="ECO:0007669"/>
    <property type="project" value="UniProtKB-UniRule"/>
</dbReference>
<dbReference type="GO" id="GO:0005852">
    <property type="term" value="C:eukaryotic translation initiation factor 3 complex"/>
    <property type="evidence" value="ECO:0007669"/>
    <property type="project" value="UniProtKB-UniRule"/>
</dbReference>